<reference evidence="3" key="1">
    <citation type="submission" date="2016-11" db="EMBL/GenBank/DDBJ databases">
        <authorList>
            <person name="Varghese N."/>
            <person name="Submissions S."/>
        </authorList>
    </citation>
    <scope>NUCLEOTIDE SEQUENCE [LARGE SCALE GENOMIC DNA]</scope>
    <source>
        <strain evidence="3">DSM 18802</strain>
    </source>
</reference>
<protein>
    <submittedName>
        <fullName evidence="2">Putative amidase domain-containing protein</fullName>
    </submittedName>
</protein>
<organism evidence="2 3">
    <name type="scientific">Caldanaerovirga acetigignens</name>
    <dbReference type="NCBI Taxonomy" id="447595"/>
    <lineage>
        <taxon>Bacteria</taxon>
        <taxon>Bacillati</taxon>
        <taxon>Bacillota</taxon>
        <taxon>Clostridia</taxon>
        <taxon>Thermosediminibacterales</taxon>
        <taxon>Thermosediminibacteraceae</taxon>
        <taxon>Caldanaerovirga</taxon>
    </lineage>
</organism>
<dbReference type="EMBL" id="FRCR01000011">
    <property type="protein sequence ID" value="SHM73807.1"/>
    <property type="molecule type" value="Genomic_DNA"/>
</dbReference>
<dbReference type="Gene3D" id="3.90.1720.10">
    <property type="entry name" value="endopeptidase domain like (from Nostoc punctiforme)"/>
    <property type="match status" value="1"/>
</dbReference>
<gene>
    <name evidence="2" type="ORF">SAMN05660826_01800</name>
</gene>
<dbReference type="InterPro" id="IPR024301">
    <property type="entry name" value="Amidase_6"/>
</dbReference>
<sequence>ANFGIDVTSPYAWYYDNKGTSSTSDDKYSHTWSVAKKLYSFIVLDSNPRRGAKARTYPYPGTTSDPYPDEISIGDLLFYDWEGDGEINHVSIYVANGTDPNSGYSGALVDQHTTNRYHAIWSLSYYNEDRETTNIYPVTLYLNF</sequence>
<dbReference type="RefSeq" id="WP_188092891.1">
    <property type="nucleotide sequence ID" value="NZ_FRCR01000011.1"/>
</dbReference>
<name>A0A1M7L7K1_9FIRM</name>
<dbReference type="AlphaFoldDB" id="A0A1M7L7K1"/>
<dbReference type="InterPro" id="IPR038765">
    <property type="entry name" value="Papain-like_cys_pep_sf"/>
</dbReference>
<dbReference type="Pfam" id="PF12671">
    <property type="entry name" value="Amidase_6"/>
    <property type="match status" value="1"/>
</dbReference>
<feature type="domain" description="Putative amidase" evidence="1">
    <location>
        <begin position="10"/>
        <end position="131"/>
    </location>
</feature>
<dbReference type="Proteomes" id="UP000184375">
    <property type="component" value="Unassembled WGS sequence"/>
</dbReference>
<keyword evidence="3" id="KW-1185">Reference proteome</keyword>
<evidence type="ECO:0000313" key="2">
    <source>
        <dbReference type="EMBL" id="SHM73807.1"/>
    </source>
</evidence>
<accession>A0A1M7L7K1</accession>
<proteinExistence type="predicted"/>
<dbReference type="SUPFAM" id="SSF54001">
    <property type="entry name" value="Cysteine proteinases"/>
    <property type="match status" value="1"/>
</dbReference>
<evidence type="ECO:0000259" key="1">
    <source>
        <dbReference type="Pfam" id="PF12671"/>
    </source>
</evidence>
<evidence type="ECO:0000313" key="3">
    <source>
        <dbReference type="Proteomes" id="UP000184375"/>
    </source>
</evidence>
<feature type="non-terminal residue" evidence="2">
    <location>
        <position position="1"/>
    </location>
</feature>
<dbReference type="STRING" id="447595.SAMN05660826_01800"/>